<protein>
    <submittedName>
        <fullName evidence="1">Uncharacterized protein</fullName>
    </submittedName>
</protein>
<keyword evidence="2" id="KW-1185">Reference proteome</keyword>
<sequence length="71" mass="8514">MKIKSKNKEVERCIVFNVNGKKIVLSKNKEDLRIMFNDWLDNDCFDNVNLKIKEKDISLSRLERFENFDGF</sequence>
<evidence type="ECO:0000313" key="2">
    <source>
        <dbReference type="Proteomes" id="UP001497602"/>
    </source>
</evidence>
<comment type="caution">
    <text evidence="1">The sequence shown here is derived from an EMBL/GenBank/DDBJ whole genome shotgun (WGS) entry which is preliminary data.</text>
</comment>
<dbReference type="Proteomes" id="UP001497602">
    <property type="component" value="Unassembled WGS sequence"/>
</dbReference>
<evidence type="ECO:0000313" key="1">
    <source>
        <dbReference type="EMBL" id="CAL2106349.1"/>
    </source>
</evidence>
<dbReference type="RefSeq" id="WP_348702672.1">
    <property type="nucleotide sequence ID" value="NZ_CAXIYA010000006.1"/>
</dbReference>
<organism evidence="1 2">
    <name type="scientific">Tenacibaculum vairaonense</name>
    <dbReference type="NCBI Taxonomy" id="3137860"/>
    <lineage>
        <taxon>Bacteria</taxon>
        <taxon>Pseudomonadati</taxon>
        <taxon>Bacteroidota</taxon>
        <taxon>Flavobacteriia</taxon>
        <taxon>Flavobacteriales</taxon>
        <taxon>Flavobacteriaceae</taxon>
        <taxon>Tenacibaculum</taxon>
    </lineage>
</organism>
<name>A0ABP1FDG7_9FLAO</name>
<proteinExistence type="predicted"/>
<reference evidence="1 2" key="1">
    <citation type="submission" date="2024-05" db="EMBL/GenBank/DDBJ databases">
        <authorList>
            <person name="Duchaud E."/>
        </authorList>
    </citation>
    <scope>NUCLEOTIDE SEQUENCE [LARGE SCALE GENOMIC DNA]</scope>
    <source>
        <strain evidence="1">Ena-SAMPLE-TAB-13-05-2024-13:56:06:370-140305</strain>
    </source>
</reference>
<accession>A0ABP1FDG7</accession>
<dbReference type="EMBL" id="CAXJRC010000013">
    <property type="protein sequence ID" value="CAL2106349.1"/>
    <property type="molecule type" value="Genomic_DNA"/>
</dbReference>
<gene>
    <name evidence="1" type="ORF">T190115A13A_210003</name>
</gene>